<dbReference type="AlphaFoldDB" id="A0A256F4X8"/>
<protein>
    <submittedName>
        <fullName evidence="1">Uncharacterized protein</fullName>
    </submittedName>
</protein>
<name>A0A256F4X8_9HYPH</name>
<evidence type="ECO:0000313" key="1">
    <source>
        <dbReference type="EMBL" id="OYR09902.1"/>
    </source>
</evidence>
<gene>
    <name evidence="1" type="ORF">CEV32_2339</name>
</gene>
<evidence type="ECO:0000313" key="2">
    <source>
        <dbReference type="Proteomes" id="UP000216345"/>
    </source>
</evidence>
<comment type="caution">
    <text evidence="1">The sequence shown here is derived from an EMBL/GenBank/DDBJ whole genome shotgun (WGS) entry which is preliminary data.</text>
</comment>
<organism evidence="1 2">
    <name type="scientific">Brucella rhizosphaerae</name>
    <dbReference type="NCBI Taxonomy" id="571254"/>
    <lineage>
        <taxon>Bacteria</taxon>
        <taxon>Pseudomonadati</taxon>
        <taxon>Pseudomonadota</taxon>
        <taxon>Alphaproteobacteria</taxon>
        <taxon>Hyphomicrobiales</taxon>
        <taxon>Brucellaceae</taxon>
        <taxon>Brucella/Ochrobactrum group</taxon>
        <taxon>Brucella</taxon>
    </lineage>
</organism>
<proteinExistence type="predicted"/>
<sequence length="41" mass="4771">MLEKALAAGRLEIFFYTIDIKQIFVLIFRDGALVNDLFVHE</sequence>
<reference evidence="1 2" key="1">
    <citation type="submission" date="2017-07" db="EMBL/GenBank/DDBJ databases">
        <title>Phylogenetic study on the rhizospheric bacterium Ochrobactrum sp. A44.</title>
        <authorList>
            <person name="Krzyzanowska D.M."/>
            <person name="Ossowicki A."/>
            <person name="Rajewska M."/>
            <person name="Maciag T."/>
            <person name="Kaczynski Z."/>
            <person name="Czerwicka M."/>
            <person name="Jafra S."/>
        </authorList>
    </citation>
    <scope>NUCLEOTIDE SEQUENCE [LARGE SCALE GENOMIC DNA]</scope>
    <source>
        <strain evidence="1 2">PR17</strain>
    </source>
</reference>
<keyword evidence="2" id="KW-1185">Reference proteome</keyword>
<accession>A0A256F4X8</accession>
<dbReference type="EMBL" id="NNRK01000034">
    <property type="protein sequence ID" value="OYR09902.1"/>
    <property type="molecule type" value="Genomic_DNA"/>
</dbReference>
<dbReference type="Proteomes" id="UP000216345">
    <property type="component" value="Unassembled WGS sequence"/>
</dbReference>